<dbReference type="EMBL" id="CP113528">
    <property type="protein sequence ID" value="WDV09366.1"/>
    <property type="molecule type" value="Genomic_DNA"/>
</dbReference>
<proteinExistence type="predicted"/>
<keyword evidence="1" id="KW-0614">Plasmid</keyword>
<reference evidence="1" key="1">
    <citation type="submission" date="2022-11" db="EMBL/GenBank/DDBJ databases">
        <title>Lysinibacillus irui.</title>
        <authorList>
            <person name="Akintayo S.O."/>
        </authorList>
    </citation>
    <scope>NUCLEOTIDE SEQUENCE</scope>
    <source>
        <strain evidence="1">IRB4-01</strain>
        <plasmid evidence="1">unnamed</plasmid>
    </source>
</reference>
<dbReference type="AlphaFoldDB" id="A0AAJ5RQV6"/>
<evidence type="ECO:0000313" key="1">
    <source>
        <dbReference type="EMBL" id="WDV09366.1"/>
    </source>
</evidence>
<dbReference type="KEGG" id="liu:OU989_22885"/>
<geneLocation type="plasmid" evidence="1 2">
    <name>unnamed</name>
</geneLocation>
<protein>
    <recommendedName>
        <fullName evidence="3">CopG family transcriptional regulator</fullName>
    </recommendedName>
</protein>
<evidence type="ECO:0008006" key="3">
    <source>
        <dbReference type="Google" id="ProtNLM"/>
    </source>
</evidence>
<sequence length="152" mass="17436">MKIGEIIEALKHGKALADLGKELSVGKEKLSKALKKAGYVFNRRTGWTFMGSGQEPLNKEYTEFIDQSRSVKKENANVPTKVQTNVVSKVYLNEQTKELMKERIKVVRKRSSFDINIELLKDLKIQAVIHDKNVYEIVENAIRKELEEMKKG</sequence>
<dbReference type="Proteomes" id="UP001219585">
    <property type="component" value="Plasmid unnamed"/>
</dbReference>
<gene>
    <name evidence="1" type="ORF">OU989_22885</name>
</gene>
<evidence type="ECO:0000313" key="2">
    <source>
        <dbReference type="Proteomes" id="UP001219585"/>
    </source>
</evidence>
<dbReference type="RefSeq" id="WP_274797578.1">
    <property type="nucleotide sequence ID" value="NZ_CP113528.1"/>
</dbReference>
<organism evidence="1 2">
    <name type="scientific">Lysinibacillus irui</name>
    <dbReference type="NCBI Taxonomy" id="2998077"/>
    <lineage>
        <taxon>Bacteria</taxon>
        <taxon>Bacillati</taxon>
        <taxon>Bacillota</taxon>
        <taxon>Bacilli</taxon>
        <taxon>Bacillales</taxon>
        <taxon>Bacillaceae</taxon>
        <taxon>Lysinibacillus</taxon>
    </lineage>
</organism>
<name>A0AAJ5RQV6_9BACI</name>
<accession>A0AAJ5RQV6</accession>